<evidence type="ECO:0000256" key="3">
    <source>
        <dbReference type="SAM" id="Phobius"/>
    </source>
</evidence>
<comment type="caution">
    <text evidence="5">The sequence shown here is derived from an EMBL/GenBank/DDBJ whole genome shotgun (WGS) entry which is preliminary data.</text>
</comment>
<keyword evidence="3" id="KW-0472">Membrane</keyword>
<organism evidence="5 6">
    <name type="scientific">Sphingorhabdus rigui</name>
    <dbReference type="NCBI Taxonomy" id="1282858"/>
    <lineage>
        <taxon>Bacteria</taxon>
        <taxon>Pseudomonadati</taxon>
        <taxon>Pseudomonadota</taxon>
        <taxon>Alphaproteobacteria</taxon>
        <taxon>Sphingomonadales</taxon>
        <taxon>Sphingomonadaceae</taxon>
        <taxon>Sphingorhabdus</taxon>
    </lineage>
</organism>
<dbReference type="PANTHER" id="PTHR32347:SF29">
    <property type="entry name" value="UPF0194 MEMBRANE PROTEIN YBHG"/>
    <property type="match status" value="1"/>
</dbReference>
<dbReference type="PANTHER" id="PTHR32347">
    <property type="entry name" value="EFFLUX SYSTEM COMPONENT YKNX-RELATED"/>
    <property type="match status" value="1"/>
</dbReference>
<name>A0A840AXU1_9SPHN</name>
<protein>
    <submittedName>
        <fullName evidence="5">HlyD family secretion protein</fullName>
    </submittedName>
</protein>
<evidence type="ECO:0000313" key="6">
    <source>
        <dbReference type="Proteomes" id="UP000581447"/>
    </source>
</evidence>
<keyword evidence="6" id="KW-1185">Reference proteome</keyword>
<evidence type="ECO:0000256" key="1">
    <source>
        <dbReference type="ARBA" id="ARBA00004196"/>
    </source>
</evidence>
<sequence length="402" mass="43587">MAKRNFLRPGPLVISALIAAVVIAALYLAIRKPPYQVDLAKVTQGPMTVTIDDEGETRVHDLFVVAAPINGRLTRIELEPGDPVIAGQTVVARMTPVDPDFLDPRTEARARAQVQALDAMVASSSMRIEQARAARDLAIQQQGRVEALFHKGFATRAALDSANASVSSARAAYSEATRATEATRFDRDAARANLVTPISPRGSRGTLNVRSPTSGTVMRVAQESEVTVAAGTPLVEIGDPRKLEIVTDLLSADAVRLRPGARVLIDNWGGAQPLNGRVRRIEPFGFTKISALGVEEQRVNVIIDIIDPPEKWTKLGHGFRVIIRAVEWESANAQQLPISSLFRDKGKWAVFAVQNGRARLVPVTIGRMNDEKAELLSGLKKGAVVILHPSEKISDHARVKAR</sequence>
<proteinExistence type="predicted"/>
<accession>A0A840AXU1</accession>
<dbReference type="Gene3D" id="2.40.50.100">
    <property type="match status" value="1"/>
</dbReference>
<dbReference type="InterPro" id="IPR058637">
    <property type="entry name" value="YknX-like_C"/>
</dbReference>
<evidence type="ECO:0000313" key="5">
    <source>
        <dbReference type="EMBL" id="MBB3943229.1"/>
    </source>
</evidence>
<evidence type="ECO:0000256" key="2">
    <source>
        <dbReference type="ARBA" id="ARBA00023054"/>
    </source>
</evidence>
<comment type="subcellular location">
    <subcellularLocation>
        <location evidence="1">Cell envelope</location>
    </subcellularLocation>
</comment>
<evidence type="ECO:0000259" key="4">
    <source>
        <dbReference type="Pfam" id="PF25989"/>
    </source>
</evidence>
<dbReference type="RefSeq" id="WP_183941431.1">
    <property type="nucleotide sequence ID" value="NZ_BAABBG010000002.1"/>
</dbReference>
<keyword evidence="3" id="KW-0812">Transmembrane</keyword>
<dbReference type="Pfam" id="PF25989">
    <property type="entry name" value="YknX_C"/>
    <property type="match status" value="1"/>
</dbReference>
<dbReference type="InterPro" id="IPR050465">
    <property type="entry name" value="UPF0194_transport"/>
</dbReference>
<dbReference type="GO" id="GO:0030313">
    <property type="term" value="C:cell envelope"/>
    <property type="evidence" value="ECO:0007669"/>
    <property type="project" value="UniProtKB-SubCell"/>
</dbReference>
<reference evidence="5 6" key="1">
    <citation type="submission" date="2020-08" db="EMBL/GenBank/DDBJ databases">
        <title>Genomic Encyclopedia of Type Strains, Phase IV (KMG-IV): sequencing the most valuable type-strain genomes for metagenomic binning, comparative biology and taxonomic classification.</title>
        <authorList>
            <person name="Goeker M."/>
        </authorList>
    </citation>
    <scope>NUCLEOTIDE SEQUENCE [LARGE SCALE GENOMIC DNA]</scope>
    <source>
        <strain evidence="5 6">DSM 29050</strain>
    </source>
</reference>
<dbReference type="AlphaFoldDB" id="A0A840AXU1"/>
<dbReference type="Gene3D" id="2.40.420.20">
    <property type="match status" value="1"/>
</dbReference>
<keyword evidence="2" id="KW-0175">Coiled coil</keyword>
<dbReference type="EMBL" id="JACIEA010000001">
    <property type="protein sequence ID" value="MBB3943229.1"/>
    <property type="molecule type" value="Genomic_DNA"/>
</dbReference>
<keyword evidence="3" id="KW-1133">Transmembrane helix</keyword>
<feature type="domain" description="YknX-like C-terminal permuted SH3-like" evidence="4">
    <location>
        <begin position="334"/>
        <end position="400"/>
    </location>
</feature>
<gene>
    <name evidence="5" type="ORF">GGR91_001451</name>
</gene>
<dbReference type="Proteomes" id="UP000581447">
    <property type="component" value="Unassembled WGS sequence"/>
</dbReference>
<feature type="transmembrane region" description="Helical" evidence="3">
    <location>
        <begin position="12"/>
        <end position="30"/>
    </location>
</feature>